<accession>A0ABS8YZ14</accession>
<reference evidence="10 11" key="1">
    <citation type="submission" date="2021-12" db="EMBL/GenBank/DDBJ databases">
        <title>Sinirhodobacter sp. WL0062 is a bacterium isolated from seawater.</title>
        <authorList>
            <person name="Wang L."/>
            <person name="He W."/>
            <person name="Zhang D.-F."/>
        </authorList>
    </citation>
    <scope>NUCLEOTIDE SEQUENCE [LARGE SCALE GENOMIC DNA]</scope>
    <source>
        <strain evidence="10 11">WL0062</strain>
    </source>
</reference>
<gene>
    <name evidence="10" type="primary">flgK</name>
    <name evidence="10" type="ORF">LZA78_14785</name>
</gene>
<keyword evidence="6" id="KW-0975">Bacterial flagellum</keyword>
<feature type="domain" description="Flagellar hook-associated protein FlgK helical" evidence="9">
    <location>
        <begin position="89"/>
        <end position="311"/>
    </location>
</feature>
<evidence type="ECO:0000256" key="6">
    <source>
        <dbReference type="ARBA" id="ARBA00023143"/>
    </source>
</evidence>
<evidence type="ECO:0000256" key="3">
    <source>
        <dbReference type="ARBA" id="ARBA00009677"/>
    </source>
</evidence>
<evidence type="ECO:0000259" key="8">
    <source>
        <dbReference type="Pfam" id="PF06429"/>
    </source>
</evidence>
<evidence type="ECO:0000259" key="9">
    <source>
        <dbReference type="Pfam" id="PF22638"/>
    </source>
</evidence>
<dbReference type="PANTHER" id="PTHR30033:SF2">
    <property type="entry name" value="FLAGELLAR HOOK PROTEIN"/>
    <property type="match status" value="1"/>
</dbReference>
<dbReference type="Proteomes" id="UP001521181">
    <property type="component" value="Unassembled WGS sequence"/>
</dbReference>
<dbReference type="PANTHER" id="PTHR30033">
    <property type="entry name" value="FLAGELLAR HOOK-ASSOCIATED PROTEIN 1"/>
    <property type="match status" value="1"/>
</dbReference>
<keyword evidence="10" id="KW-0966">Cell projection</keyword>
<protein>
    <recommendedName>
        <fullName evidence="4">Flagellar hook-associated protein 1</fullName>
    </recommendedName>
</protein>
<dbReference type="RefSeq" id="WP_233677689.1">
    <property type="nucleotide sequence ID" value="NZ_JAJUOS010000012.1"/>
</dbReference>
<dbReference type="InterPro" id="IPR053927">
    <property type="entry name" value="FlgK_helical"/>
</dbReference>
<keyword evidence="5" id="KW-0964">Secreted</keyword>
<dbReference type="SUPFAM" id="SSF64518">
    <property type="entry name" value="Phase 1 flagellin"/>
    <property type="match status" value="1"/>
</dbReference>
<proteinExistence type="inferred from homology"/>
<dbReference type="InterPro" id="IPR010930">
    <property type="entry name" value="Flg_bb/hook_C_dom"/>
</dbReference>
<dbReference type="Pfam" id="PF06429">
    <property type="entry name" value="Flg_bbr_C"/>
    <property type="match status" value="1"/>
</dbReference>
<dbReference type="EMBL" id="JAJUOS010000012">
    <property type="protein sequence ID" value="MCE5974753.1"/>
    <property type="molecule type" value="Genomic_DNA"/>
</dbReference>
<keyword evidence="10" id="KW-0282">Flagellum</keyword>
<dbReference type="Pfam" id="PF22638">
    <property type="entry name" value="FlgK_D1"/>
    <property type="match status" value="1"/>
</dbReference>
<organism evidence="10 11">
    <name type="scientific">Rhodobacter flavimaris</name>
    <dbReference type="NCBI Taxonomy" id="2907145"/>
    <lineage>
        <taxon>Bacteria</taxon>
        <taxon>Pseudomonadati</taxon>
        <taxon>Pseudomonadota</taxon>
        <taxon>Alphaproteobacteria</taxon>
        <taxon>Rhodobacterales</taxon>
        <taxon>Rhodobacter group</taxon>
        <taxon>Rhodobacter</taxon>
    </lineage>
</organism>
<evidence type="ECO:0000313" key="10">
    <source>
        <dbReference type="EMBL" id="MCE5974753.1"/>
    </source>
</evidence>
<evidence type="ECO:0000256" key="7">
    <source>
        <dbReference type="SAM" id="Coils"/>
    </source>
</evidence>
<keyword evidence="11" id="KW-1185">Reference proteome</keyword>
<dbReference type="NCBIfam" id="TIGR02492">
    <property type="entry name" value="flgK_ends"/>
    <property type="match status" value="1"/>
</dbReference>
<comment type="similarity">
    <text evidence="3">Belongs to the flagella basal body rod proteins family.</text>
</comment>
<comment type="caution">
    <text evidence="10">The sequence shown here is derived from an EMBL/GenBank/DDBJ whole genome shotgun (WGS) entry which is preliminary data.</text>
</comment>
<evidence type="ECO:0000256" key="1">
    <source>
        <dbReference type="ARBA" id="ARBA00004365"/>
    </source>
</evidence>
<comment type="subcellular location">
    <subcellularLocation>
        <location evidence="1">Bacterial flagellum</location>
    </subcellularLocation>
    <subcellularLocation>
        <location evidence="2">Secreted</location>
    </subcellularLocation>
</comment>
<keyword evidence="10" id="KW-0969">Cilium</keyword>
<feature type="domain" description="Flagellar basal-body/hook protein C-terminal" evidence="8">
    <location>
        <begin position="447"/>
        <end position="484"/>
    </location>
</feature>
<evidence type="ECO:0000256" key="4">
    <source>
        <dbReference type="ARBA" id="ARBA00016244"/>
    </source>
</evidence>
<evidence type="ECO:0000256" key="5">
    <source>
        <dbReference type="ARBA" id="ARBA00022525"/>
    </source>
</evidence>
<dbReference type="InterPro" id="IPR002371">
    <property type="entry name" value="FlgK"/>
</dbReference>
<evidence type="ECO:0000313" key="11">
    <source>
        <dbReference type="Proteomes" id="UP001521181"/>
    </source>
</evidence>
<feature type="coiled-coil region" evidence="7">
    <location>
        <begin position="161"/>
        <end position="188"/>
    </location>
</feature>
<sequence length="484" mass="49806">MGISTSLSNALSGLNAAARMADVVASNTANMLTEGYARRELSLSAQSLGGVGAGVQIDGVQRVVNEGVLQDRRLADAAASNATTRVTFLESIEQMIGEPGEAGSLSSRLSGLEAAFVQAASQPESEARLASVLDAAIGVAIQLNTMSASVGEMRQEADAQIAEQVDALNQALTQIDDLNAQILAQRAAGHDATALMDQRQALVDLVAEIVPIRQVTRDNNQVALFTTGGAVLLEDIPVRVGFSATGAISADMSYENGDLSGLTLNGMAISPGDDGVMGGGRLGALFAVRGELAPQAQSRIDAVARDLIERFADPATDPTLASGAAGLFTDGSGSFDPAFEVGLAGRIAVNAAVDPDRGGDLWRLRDGIGATAQGPVGASGQLTALAEALERARVPASGDFGAASRSASGLAAELLSRVSSDRLSAQSIESYSLARQETLTELSLADGVDSDYELQILLRVEQAYAANAKVIQTVDTLIQKLLGL</sequence>
<name>A0ABS8YZ14_9RHOB</name>
<keyword evidence="7" id="KW-0175">Coiled coil</keyword>
<evidence type="ECO:0000256" key="2">
    <source>
        <dbReference type="ARBA" id="ARBA00004613"/>
    </source>
</evidence>